<protein>
    <recommendedName>
        <fullName evidence="2">DUF6534 domain-containing protein</fullName>
    </recommendedName>
</protein>
<dbReference type="PANTHER" id="PTHR40465:SF1">
    <property type="entry name" value="DUF6534 DOMAIN-CONTAINING PROTEIN"/>
    <property type="match status" value="1"/>
</dbReference>
<feature type="transmembrane region" description="Helical" evidence="1">
    <location>
        <begin position="98"/>
        <end position="120"/>
    </location>
</feature>
<reference evidence="3" key="1">
    <citation type="submission" date="2023-03" db="EMBL/GenBank/DDBJ databases">
        <title>Massive genome expansion in bonnet fungi (Mycena s.s.) driven by repeated elements and novel gene families across ecological guilds.</title>
        <authorList>
            <consortium name="Lawrence Berkeley National Laboratory"/>
            <person name="Harder C.B."/>
            <person name="Miyauchi S."/>
            <person name="Viragh M."/>
            <person name="Kuo A."/>
            <person name="Thoen E."/>
            <person name="Andreopoulos B."/>
            <person name="Lu D."/>
            <person name="Skrede I."/>
            <person name="Drula E."/>
            <person name="Henrissat B."/>
            <person name="Morin E."/>
            <person name="Kohler A."/>
            <person name="Barry K."/>
            <person name="LaButti K."/>
            <person name="Morin E."/>
            <person name="Salamov A."/>
            <person name="Lipzen A."/>
            <person name="Mereny Z."/>
            <person name="Hegedus B."/>
            <person name="Baldrian P."/>
            <person name="Stursova M."/>
            <person name="Weitz H."/>
            <person name="Taylor A."/>
            <person name="Grigoriev I.V."/>
            <person name="Nagy L.G."/>
            <person name="Martin F."/>
            <person name="Kauserud H."/>
        </authorList>
    </citation>
    <scope>NUCLEOTIDE SEQUENCE</scope>
    <source>
        <strain evidence="3">9284</strain>
    </source>
</reference>
<dbReference type="AlphaFoldDB" id="A0AAD7FF33"/>
<feature type="transmembrane region" description="Helical" evidence="1">
    <location>
        <begin position="132"/>
        <end position="152"/>
    </location>
</feature>
<gene>
    <name evidence="3" type="ORF">FB45DRAFT_1032993</name>
</gene>
<dbReference type="Pfam" id="PF20152">
    <property type="entry name" value="DUF6534"/>
    <property type="match status" value="1"/>
</dbReference>
<keyword evidence="1" id="KW-1133">Transmembrane helix</keyword>
<evidence type="ECO:0000259" key="2">
    <source>
        <dbReference type="Pfam" id="PF20152"/>
    </source>
</evidence>
<proteinExistence type="predicted"/>
<sequence>MHFVLRCLARLTMTSSAVDIPKTVGALLVGGLFASVLFGFSNLQALFYFRSYQDDPLRLKLLVAFVWVMDTIHIGFLWGGLWFYLITSDGMPAAIDQIPTVLMVVIFTNTVIGVCKDCFFGYRVFMLSKRNWCLTTLIVILLCLRLVSAILTSNKMSVLITLTFAAPAGMDAFTTGALVYLLRQHRLEHGRLNHILDRLLLYGVETASFTFCGSITTALCWLLMKDNFIFAGVFCCMGKFYTNMLFAR</sequence>
<comment type="caution">
    <text evidence="3">The sequence shown here is derived from an EMBL/GenBank/DDBJ whole genome shotgun (WGS) entry which is preliminary data.</text>
</comment>
<dbReference type="EMBL" id="JARKIF010000017">
    <property type="protein sequence ID" value="KAJ7620314.1"/>
    <property type="molecule type" value="Genomic_DNA"/>
</dbReference>
<feature type="transmembrane region" description="Helical" evidence="1">
    <location>
        <begin position="61"/>
        <end position="86"/>
    </location>
</feature>
<keyword evidence="4" id="KW-1185">Reference proteome</keyword>
<feature type="transmembrane region" description="Helical" evidence="1">
    <location>
        <begin position="202"/>
        <end position="224"/>
    </location>
</feature>
<dbReference type="InterPro" id="IPR045339">
    <property type="entry name" value="DUF6534"/>
</dbReference>
<evidence type="ECO:0000256" key="1">
    <source>
        <dbReference type="SAM" id="Phobius"/>
    </source>
</evidence>
<keyword evidence="1" id="KW-0812">Transmembrane</keyword>
<name>A0AAD7FF33_9AGAR</name>
<evidence type="ECO:0000313" key="4">
    <source>
        <dbReference type="Proteomes" id="UP001221142"/>
    </source>
</evidence>
<organism evidence="3 4">
    <name type="scientific">Roridomyces roridus</name>
    <dbReference type="NCBI Taxonomy" id="1738132"/>
    <lineage>
        <taxon>Eukaryota</taxon>
        <taxon>Fungi</taxon>
        <taxon>Dikarya</taxon>
        <taxon>Basidiomycota</taxon>
        <taxon>Agaricomycotina</taxon>
        <taxon>Agaricomycetes</taxon>
        <taxon>Agaricomycetidae</taxon>
        <taxon>Agaricales</taxon>
        <taxon>Marasmiineae</taxon>
        <taxon>Mycenaceae</taxon>
        <taxon>Roridomyces</taxon>
    </lineage>
</organism>
<keyword evidence="1" id="KW-0472">Membrane</keyword>
<accession>A0AAD7FF33</accession>
<feature type="transmembrane region" description="Helical" evidence="1">
    <location>
        <begin position="158"/>
        <end position="182"/>
    </location>
</feature>
<feature type="transmembrane region" description="Helical" evidence="1">
    <location>
        <begin position="230"/>
        <end position="247"/>
    </location>
</feature>
<feature type="transmembrane region" description="Helical" evidence="1">
    <location>
        <begin position="27"/>
        <end position="49"/>
    </location>
</feature>
<dbReference type="PANTHER" id="PTHR40465">
    <property type="entry name" value="CHROMOSOME 1, WHOLE GENOME SHOTGUN SEQUENCE"/>
    <property type="match status" value="1"/>
</dbReference>
<evidence type="ECO:0000313" key="3">
    <source>
        <dbReference type="EMBL" id="KAJ7620314.1"/>
    </source>
</evidence>
<dbReference type="Proteomes" id="UP001221142">
    <property type="component" value="Unassembled WGS sequence"/>
</dbReference>
<feature type="domain" description="DUF6534" evidence="2">
    <location>
        <begin position="169"/>
        <end position="247"/>
    </location>
</feature>